<reference evidence="1" key="1">
    <citation type="submission" date="2020-08" db="EMBL/GenBank/DDBJ databases">
        <title>Genome public.</title>
        <authorList>
            <person name="Liu C."/>
            <person name="Sun Q."/>
        </authorList>
    </citation>
    <scope>NUCLEOTIDE SEQUENCE</scope>
    <source>
        <strain evidence="1">NSJ-52</strain>
    </source>
</reference>
<dbReference type="RefSeq" id="WP_186918552.1">
    <property type="nucleotide sequence ID" value="NZ_JACOPQ010000002.1"/>
</dbReference>
<comment type="caution">
    <text evidence="1">The sequence shown here is derived from an EMBL/GenBank/DDBJ whole genome shotgun (WGS) entry which is preliminary data.</text>
</comment>
<dbReference type="Proteomes" id="UP000607645">
    <property type="component" value="Unassembled WGS sequence"/>
</dbReference>
<evidence type="ECO:0000313" key="2">
    <source>
        <dbReference type="Proteomes" id="UP000607645"/>
    </source>
</evidence>
<name>A0A8J6JL38_9FIRM</name>
<accession>A0A8J6JL38</accession>
<protein>
    <recommendedName>
        <fullName evidence="3">Transcriptional regulator, AbiEi antitoxin, Type IV TA system</fullName>
    </recommendedName>
</protein>
<organism evidence="1 2">
    <name type="scientific">Lawsonibacter faecis</name>
    <dbReference type="NCBI Taxonomy" id="2763052"/>
    <lineage>
        <taxon>Bacteria</taxon>
        <taxon>Bacillati</taxon>
        <taxon>Bacillota</taxon>
        <taxon>Clostridia</taxon>
        <taxon>Eubacteriales</taxon>
        <taxon>Oscillospiraceae</taxon>
        <taxon>Lawsonibacter</taxon>
    </lineage>
</organism>
<dbReference type="AlphaFoldDB" id="A0A8J6JL38"/>
<keyword evidence="2" id="KW-1185">Reference proteome</keyword>
<evidence type="ECO:0008006" key="3">
    <source>
        <dbReference type="Google" id="ProtNLM"/>
    </source>
</evidence>
<sequence>MIKTTAMLLEELREYGSPKSKLARMAERGECFPITRGLYETDRNAPAYLLAGSIYGPSYISFEYALSRYGLIPEAVYAVTCATFEKKKKKKYETPFGTFTYRDVPSEAFPLGIRLVQEGDYFYRIAEPEKALCDRLYTMPPVPNTQELFRLLTEDLRIEESEIGKLDGNKVCKYSGAYHSTNVKKLCSLLRRL</sequence>
<dbReference type="EMBL" id="JACOPQ010000002">
    <property type="protein sequence ID" value="MBC5736185.1"/>
    <property type="molecule type" value="Genomic_DNA"/>
</dbReference>
<gene>
    <name evidence="1" type="ORF">H8S62_04060</name>
</gene>
<evidence type="ECO:0000313" key="1">
    <source>
        <dbReference type="EMBL" id="MBC5736185.1"/>
    </source>
</evidence>
<proteinExistence type="predicted"/>